<evidence type="ECO:0000313" key="11">
    <source>
        <dbReference type="Proteomes" id="UP001472677"/>
    </source>
</evidence>
<comment type="caution">
    <text evidence="10">The sequence shown here is derived from an EMBL/GenBank/DDBJ whole genome shotgun (WGS) entry which is preliminary data.</text>
</comment>
<dbReference type="SUPFAM" id="SSF52058">
    <property type="entry name" value="L domain-like"/>
    <property type="match status" value="1"/>
</dbReference>
<dbReference type="Proteomes" id="UP001472677">
    <property type="component" value="Unassembled WGS sequence"/>
</dbReference>
<keyword evidence="6 7" id="KW-0472">Membrane</keyword>
<feature type="signal peptide" evidence="8">
    <location>
        <begin position="1"/>
        <end position="22"/>
    </location>
</feature>
<organism evidence="10 11">
    <name type="scientific">Hibiscus sabdariffa</name>
    <name type="common">roselle</name>
    <dbReference type="NCBI Taxonomy" id="183260"/>
    <lineage>
        <taxon>Eukaryota</taxon>
        <taxon>Viridiplantae</taxon>
        <taxon>Streptophyta</taxon>
        <taxon>Embryophyta</taxon>
        <taxon>Tracheophyta</taxon>
        <taxon>Spermatophyta</taxon>
        <taxon>Magnoliopsida</taxon>
        <taxon>eudicotyledons</taxon>
        <taxon>Gunneridae</taxon>
        <taxon>Pentapetalae</taxon>
        <taxon>rosids</taxon>
        <taxon>malvids</taxon>
        <taxon>Malvales</taxon>
        <taxon>Malvaceae</taxon>
        <taxon>Malvoideae</taxon>
        <taxon>Hibiscus</taxon>
    </lineage>
</organism>
<dbReference type="SUPFAM" id="SSF56112">
    <property type="entry name" value="Protein kinase-like (PK-like)"/>
    <property type="match status" value="1"/>
</dbReference>
<keyword evidence="11" id="KW-1185">Reference proteome</keyword>
<feature type="chain" id="PRO_5045600628" description="Protein kinase domain-containing protein" evidence="8">
    <location>
        <begin position="23"/>
        <end position="643"/>
    </location>
</feature>
<dbReference type="InterPro" id="IPR046959">
    <property type="entry name" value="PRK1-6/SRF4-like"/>
</dbReference>
<keyword evidence="3 7" id="KW-0812">Transmembrane</keyword>
<dbReference type="Pfam" id="PF13855">
    <property type="entry name" value="LRR_8"/>
    <property type="match status" value="1"/>
</dbReference>
<evidence type="ECO:0000256" key="8">
    <source>
        <dbReference type="SAM" id="SignalP"/>
    </source>
</evidence>
<dbReference type="EMBL" id="JBBPBM010000218">
    <property type="protein sequence ID" value="KAK8500287.1"/>
    <property type="molecule type" value="Genomic_DNA"/>
</dbReference>
<name>A0ABR2B0M3_9ROSI</name>
<dbReference type="InterPro" id="IPR001611">
    <property type="entry name" value="Leu-rich_rpt"/>
</dbReference>
<dbReference type="Gene3D" id="1.10.510.10">
    <property type="entry name" value="Transferase(Phosphotransferase) domain 1"/>
    <property type="match status" value="1"/>
</dbReference>
<dbReference type="InterPro" id="IPR001245">
    <property type="entry name" value="Ser-Thr/Tyr_kinase_cat_dom"/>
</dbReference>
<dbReference type="Pfam" id="PF07714">
    <property type="entry name" value="PK_Tyr_Ser-Thr"/>
    <property type="match status" value="1"/>
</dbReference>
<dbReference type="InterPro" id="IPR000719">
    <property type="entry name" value="Prot_kinase_dom"/>
</dbReference>
<evidence type="ECO:0000256" key="1">
    <source>
        <dbReference type="ARBA" id="ARBA00004370"/>
    </source>
</evidence>
<proteinExistence type="predicted"/>
<dbReference type="InterPro" id="IPR013210">
    <property type="entry name" value="LRR_N_plant-typ"/>
</dbReference>
<keyword evidence="8" id="KW-0732">Signal</keyword>
<feature type="domain" description="Protein kinase" evidence="9">
    <location>
        <begin position="361"/>
        <end position="628"/>
    </location>
</feature>
<dbReference type="InterPro" id="IPR032675">
    <property type="entry name" value="LRR_dom_sf"/>
</dbReference>
<evidence type="ECO:0000256" key="6">
    <source>
        <dbReference type="ARBA" id="ARBA00023136"/>
    </source>
</evidence>
<dbReference type="PANTHER" id="PTHR48007:SF19">
    <property type="entry name" value="POLLEN RECEPTOR-LIKE KINASE 5"/>
    <property type="match status" value="1"/>
</dbReference>
<dbReference type="InterPro" id="IPR011009">
    <property type="entry name" value="Kinase-like_dom_sf"/>
</dbReference>
<evidence type="ECO:0000256" key="3">
    <source>
        <dbReference type="ARBA" id="ARBA00022692"/>
    </source>
</evidence>
<sequence length="643" mass="71074">MMNSPNWWLLVGFLSLAMVSLGERDRDGEILLEFRESLANHSSLSNWDASTSPCNGDKANWVGLICVEGEIWGLQLENMGLQGNVNVEILEALPMLRTLSLMNNNLQGAMFNVGKLGALKALYLSDNRFTGEIPDDAFQGMGSLKKVLLANNGFTGKIPSSLTVLPKLSMLRLEGNQFVGPIPDFKQSLKVASFANNRLEGPIPASLSHLGATMFSALQTAESLPLGVSEFIMLYIYDAMQCNAGNKNLCGKPLQACSSSASPMRMPKSHTFSSAPNPQDKTPTALILALILICVVLLVIIIPALVLVFLSPRNQNPQTSQGTNAVESKERKAVKSLENGKLSFLKDDDTSRRFDLQDLLRASAEVLGSGSFAASYKVVMVMYDDPVVVKRHKQLNNEGKEDFDVHMRRLGRLNHQNLLPLVAYHYMKGEKLLVSNYIENGSLATHLHGNNKPSLEWETRLKIIKGVARGLSYLHKELPTLTLPHGNLKSSNVLLDDNFNPLLCDYGLTPMINPEQVHLFITAYKSPEYALKGGISRKTDVWCLGILILELLTGKFPENYVNKTSLATWVTEMVKEKKSNQVFDKDMLGAKAKKIGMMNLLKIGLSCCQEDLNVRPELNQVVQEIQQLNDADDDQVNSNILQC</sequence>
<comment type="subcellular location">
    <subcellularLocation>
        <location evidence="1">Membrane</location>
    </subcellularLocation>
</comment>
<evidence type="ECO:0000256" key="4">
    <source>
        <dbReference type="ARBA" id="ARBA00022737"/>
    </source>
</evidence>
<protein>
    <recommendedName>
        <fullName evidence="9">Protein kinase domain-containing protein</fullName>
    </recommendedName>
</protein>
<keyword evidence="5 7" id="KW-1133">Transmembrane helix</keyword>
<keyword evidence="2" id="KW-0433">Leucine-rich repeat</keyword>
<dbReference type="PANTHER" id="PTHR48007">
    <property type="entry name" value="LEUCINE-RICH REPEAT RECEPTOR-LIKE PROTEIN KINASE PXC1"/>
    <property type="match status" value="1"/>
</dbReference>
<evidence type="ECO:0000256" key="5">
    <source>
        <dbReference type="ARBA" id="ARBA00022989"/>
    </source>
</evidence>
<evidence type="ECO:0000259" key="9">
    <source>
        <dbReference type="PROSITE" id="PS50011"/>
    </source>
</evidence>
<keyword evidence="4" id="KW-0677">Repeat</keyword>
<gene>
    <name evidence="10" type="ORF">V6N12_068776</name>
</gene>
<evidence type="ECO:0000256" key="7">
    <source>
        <dbReference type="SAM" id="Phobius"/>
    </source>
</evidence>
<accession>A0ABR2B0M3</accession>
<dbReference type="Pfam" id="PF08263">
    <property type="entry name" value="LRRNT_2"/>
    <property type="match status" value="1"/>
</dbReference>
<evidence type="ECO:0000256" key="2">
    <source>
        <dbReference type="ARBA" id="ARBA00022614"/>
    </source>
</evidence>
<evidence type="ECO:0000313" key="10">
    <source>
        <dbReference type="EMBL" id="KAK8500287.1"/>
    </source>
</evidence>
<reference evidence="10 11" key="1">
    <citation type="journal article" date="2024" name="G3 (Bethesda)">
        <title>Genome assembly of Hibiscus sabdariffa L. provides insights into metabolisms of medicinal natural products.</title>
        <authorList>
            <person name="Kim T."/>
        </authorList>
    </citation>
    <scope>NUCLEOTIDE SEQUENCE [LARGE SCALE GENOMIC DNA]</scope>
    <source>
        <strain evidence="10">TK-2024</strain>
        <tissue evidence="10">Old leaves</tissue>
    </source>
</reference>
<feature type="transmembrane region" description="Helical" evidence="7">
    <location>
        <begin position="285"/>
        <end position="310"/>
    </location>
</feature>
<dbReference type="PROSITE" id="PS50011">
    <property type="entry name" value="PROTEIN_KINASE_DOM"/>
    <property type="match status" value="1"/>
</dbReference>
<dbReference type="Gene3D" id="3.30.200.20">
    <property type="entry name" value="Phosphorylase Kinase, domain 1"/>
    <property type="match status" value="1"/>
</dbReference>
<dbReference type="Gene3D" id="3.80.10.10">
    <property type="entry name" value="Ribonuclease Inhibitor"/>
    <property type="match status" value="2"/>
</dbReference>